<evidence type="ECO:0000256" key="2">
    <source>
        <dbReference type="SAM" id="MobiDB-lite"/>
    </source>
</evidence>
<protein>
    <submittedName>
        <fullName evidence="3">Type II toxin-antitoxin system Phd/YefM family antitoxin</fullName>
    </submittedName>
</protein>
<comment type="similarity">
    <text evidence="1">Belongs to the phD/YefM antitoxin family.</text>
</comment>
<dbReference type="RefSeq" id="WP_261293414.1">
    <property type="nucleotide sequence ID" value="NZ_JANQBK010000003.1"/>
</dbReference>
<evidence type="ECO:0000313" key="4">
    <source>
        <dbReference type="Proteomes" id="UP001595713"/>
    </source>
</evidence>
<comment type="caution">
    <text evidence="3">The sequence shown here is derived from an EMBL/GenBank/DDBJ whole genome shotgun (WGS) entry which is preliminary data.</text>
</comment>
<keyword evidence="4" id="KW-1185">Reference proteome</keyword>
<dbReference type="Proteomes" id="UP001595713">
    <property type="component" value="Unassembled WGS sequence"/>
</dbReference>
<evidence type="ECO:0000313" key="3">
    <source>
        <dbReference type="EMBL" id="MFC3579692.1"/>
    </source>
</evidence>
<accession>A0ABV7SRX3</accession>
<feature type="compositionally biased region" description="Basic and acidic residues" evidence="2">
    <location>
        <begin position="76"/>
        <end position="93"/>
    </location>
</feature>
<dbReference type="SUPFAM" id="SSF143120">
    <property type="entry name" value="YefM-like"/>
    <property type="match status" value="1"/>
</dbReference>
<sequence length="93" mass="10549">MTETLLEVSAKEAASRFGYYTDEAMLRPVGIQRHGQTRIVMISLNEYERLLRRDRQVIRTEDLDDDTLDAILTAEPGERSREAGRRLADPAAG</sequence>
<evidence type="ECO:0000256" key="1">
    <source>
        <dbReference type="ARBA" id="ARBA00009981"/>
    </source>
</evidence>
<dbReference type="InterPro" id="IPR036165">
    <property type="entry name" value="YefM-like_sf"/>
</dbReference>
<feature type="region of interest" description="Disordered" evidence="2">
    <location>
        <begin position="69"/>
        <end position="93"/>
    </location>
</feature>
<proteinExistence type="inferred from homology"/>
<gene>
    <name evidence="3" type="ORF">ACFONA_05890</name>
</gene>
<dbReference type="EMBL" id="JBHRXP010000002">
    <property type="protein sequence ID" value="MFC3579692.1"/>
    <property type="molecule type" value="Genomic_DNA"/>
</dbReference>
<name>A0ABV7SRX3_9SPHN</name>
<organism evidence="3 4">
    <name type="scientific">Sphingomonas hylomeconis</name>
    <dbReference type="NCBI Taxonomy" id="1395958"/>
    <lineage>
        <taxon>Bacteria</taxon>
        <taxon>Pseudomonadati</taxon>
        <taxon>Pseudomonadota</taxon>
        <taxon>Alphaproteobacteria</taxon>
        <taxon>Sphingomonadales</taxon>
        <taxon>Sphingomonadaceae</taxon>
        <taxon>Sphingomonas</taxon>
    </lineage>
</organism>
<dbReference type="Gene3D" id="3.40.1620.10">
    <property type="entry name" value="YefM-like domain"/>
    <property type="match status" value="1"/>
</dbReference>
<reference evidence="4" key="1">
    <citation type="journal article" date="2019" name="Int. J. Syst. Evol. Microbiol.">
        <title>The Global Catalogue of Microorganisms (GCM) 10K type strain sequencing project: providing services to taxonomists for standard genome sequencing and annotation.</title>
        <authorList>
            <consortium name="The Broad Institute Genomics Platform"/>
            <consortium name="The Broad Institute Genome Sequencing Center for Infectious Disease"/>
            <person name="Wu L."/>
            <person name="Ma J."/>
        </authorList>
    </citation>
    <scope>NUCLEOTIDE SEQUENCE [LARGE SCALE GENOMIC DNA]</scope>
    <source>
        <strain evidence="4">KCTC 42739</strain>
    </source>
</reference>